<comment type="pathway">
    <text evidence="2">Siderophore biosynthesis.</text>
</comment>
<reference evidence="8 9" key="1">
    <citation type="submission" date="2018-06" db="EMBL/GenBank/DDBJ databases">
        <title>Genomic Encyclopedia of Type Strains, Phase III (KMG-III): the genomes of soil and plant-associated and newly described type strains.</title>
        <authorList>
            <person name="Whitman W."/>
        </authorList>
    </citation>
    <scope>NUCLEOTIDE SEQUENCE [LARGE SCALE GENOMIC DNA]</scope>
    <source>
        <strain evidence="8 9">CECT 7377</strain>
    </source>
</reference>
<evidence type="ECO:0000256" key="6">
    <source>
        <dbReference type="ARBA" id="ARBA00022857"/>
    </source>
</evidence>
<dbReference type="AlphaFoldDB" id="A0A366JHI5"/>
<evidence type="ECO:0000313" key="9">
    <source>
        <dbReference type="Proteomes" id="UP000252792"/>
    </source>
</evidence>
<dbReference type="Pfam" id="PF13434">
    <property type="entry name" value="Lys_Orn_oxgnase"/>
    <property type="match status" value="1"/>
</dbReference>
<keyword evidence="6" id="KW-0521">NADP</keyword>
<protein>
    <submittedName>
        <fullName evidence="8">Lysine N6-hydroxylase</fullName>
    </submittedName>
</protein>
<dbReference type="Proteomes" id="UP000252792">
    <property type="component" value="Unassembled WGS sequence"/>
</dbReference>
<sequence>MAGKTNIIGIGIGPFNLGLAALLSTVRDIQSVFLEKKPEFHWHHGLLLPGTTLQVPFFADLVTMADPSHKLSYLSYLHQHNRLYQFYYYEDFQIPRIEYNHYCRWAANQLQNCHFGENVTQVIYDEEKDSFNIHSELASGQIKQYTSPNIAIGIGTTPNIPKWLESCHHPLVKHASEFAQLQEKLTQCQNVTIIGSGQSAAECVLALFRLLTPEQVENGASIRWITQSAGYHPMEYSKLGQECFTPSYMSYFQDLSREQRRKIAAGQGLLFKGISCSTIADIYDLLYERSIGGRHSGLYLNPNCQVNSIEDTSQSSKLNIKCRHTQLDQNFTIETNAVIAAVGYVHKWPKWLEQLKGSVLAVDSNNDFIVQKDFTAQRCDKGLGKIFIQNAEIFQQSVASPDLGVGASRNGAIINQLAKREIYRLQKNTSFQQYGIPEGAILDS</sequence>
<dbReference type="NCBIfam" id="TIGR04439">
    <property type="entry name" value="histamin_N_OH"/>
    <property type="match status" value="1"/>
</dbReference>
<dbReference type="EMBL" id="QNSE01000001">
    <property type="protein sequence ID" value="RBP85785.1"/>
    <property type="molecule type" value="Genomic_DNA"/>
</dbReference>
<organism evidence="8 9">
    <name type="scientific">Marinomonas rhizomae</name>
    <dbReference type="NCBI Taxonomy" id="491948"/>
    <lineage>
        <taxon>Bacteria</taxon>
        <taxon>Pseudomonadati</taxon>
        <taxon>Pseudomonadota</taxon>
        <taxon>Gammaproteobacteria</taxon>
        <taxon>Oceanospirillales</taxon>
        <taxon>Oceanospirillaceae</taxon>
        <taxon>Marinomonas</taxon>
    </lineage>
</organism>
<dbReference type="InterPro" id="IPR036188">
    <property type="entry name" value="FAD/NAD-bd_sf"/>
</dbReference>
<dbReference type="SUPFAM" id="SSF51905">
    <property type="entry name" value="FAD/NAD(P)-binding domain"/>
    <property type="match status" value="1"/>
</dbReference>
<dbReference type="InterPro" id="IPR025700">
    <property type="entry name" value="Lys/Orn_oxygenase"/>
</dbReference>
<dbReference type="InterPro" id="IPR031043">
    <property type="entry name" value="Histamin_N_OH"/>
</dbReference>
<evidence type="ECO:0000256" key="2">
    <source>
        <dbReference type="ARBA" id="ARBA00004924"/>
    </source>
</evidence>
<evidence type="ECO:0000256" key="4">
    <source>
        <dbReference type="ARBA" id="ARBA00022630"/>
    </source>
</evidence>
<keyword evidence="9" id="KW-1185">Reference proteome</keyword>
<comment type="caution">
    <text evidence="8">The sequence shown here is derived from an EMBL/GenBank/DDBJ whole genome shotgun (WGS) entry which is preliminary data.</text>
</comment>
<dbReference type="OrthoDB" id="7527071at2"/>
<accession>A0A366JHI5</accession>
<dbReference type="Gene3D" id="3.50.50.60">
    <property type="entry name" value="FAD/NAD(P)-binding domain"/>
    <property type="match status" value="1"/>
</dbReference>
<dbReference type="GO" id="GO:0016491">
    <property type="term" value="F:oxidoreductase activity"/>
    <property type="evidence" value="ECO:0007669"/>
    <property type="project" value="UniProtKB-KW"/>
</dbReference>
<proteinExistence type="inferred from homology"/>
<dbReference type="PANTHER" id="PTHR42802">
    <property type="entry name" value="MONOOXYGENASE"/>
    <property type="match status" value="1"/>
</dbReference>
<name>A0A366JHI5_9GAMM</name>
<evidence type="ECO:0000256" key="7">
    <source>
        <dbReference type="ARBA" id="ARBA00023002"/>
    </source>
</evidence>
<evidence type="ECO:0000313" key="8">
    <source>
        <dbReference type="EMBL" id="RBP85785.1"/>
    </source>
</evidence>
<keyword evidence="7" id="KW-0560">Oxidoreductase</keyword>
<keyword evidence="5" id="KW-0274">FAD</keyword>
<keyword evidence="4" id="KW-0285">Flavoprotein</keyword>
<comment type="similarity">
    <text evidence="3">Belongs to the lysine N(6)-hydroxylase/L-ornithine N(5)-oxygenase family.</text>
</comment>
<evidence type="ECO:0000256" key="1">
    <source>
        <dbReference type="ARBA" id="ARBA00001974"/>
    </source>
</evidence>
<evidence type="ECO:0000256" key="5">
    <source>
        <dbReference type="ARBA" id="ARBA00022827"/>
    </source>
</evidence>
<gene>
    <name evidence="8" type="ORF">DFP80_101280</name>
</gene>
<dbReference type="PANTHER" id="PTHR42802:SF1">
    <property type="entry name" value="L-ORNITHINE N(5)-MONOOXYGENASE"/>
    <property type="match status" value="1"/>
</dbReference>
<evidence type="ECO:0000256" key="3">
    <source>
        <dbReference type="ARBA" id="ARBA00007588"/>
    </source>
</evidence>
<dbReference type="RefSeq" id="WP_113915018.1">
    <property type="nucleotide sequence ID" value="NZ_QNSE01000001.1"/>
</dbReference>
<comment type="cofactor">
    <cofactor evidence="1">
        <name>FAD</name>
        <dbReference type="ChEBI" id="CHEBI:57692"/>
    </cofactor>
</comment>